<organism evidence="2 3">
    <name type="scientific">Alkalicoccus saliphilus</name>
    <dbReference type="NCBI Taxonomy" id="200989"/>
    <lineage>
        <taxon>Bacteria</taxon>
        <taxon>Bacillati</taxon>
        <taxon>Bacillota</taxon>
        <taxon>Bacilli</taxon>
        <taxon>Bacillales</taxon>
        <taxon>Bacillaceae</taxon>
        <taxon>Alkalicoccus</taxon>
    </lineage>
</organism>
<reference evidence="2 3" key="1">
    <citation type="submission" date="2018-03" db="EMBL/GenBank/DDBJ databases">
        <title>Alkalicoccus saliphilus sp. nov., isolated from a mineral pool.</title>
        <authorList>
            <person name="Zhao B."/>
        </authorList>
    </citation>
    <scope>NUCLEOTIDE SEQUENCE [LARGE SCALE GENOMIC DNA]</scope>
    <source>
        <strain evidence="2 3">6AG</strain>
    </source>
</reference>
<evidence type="ECO:0000313" key="3">
    <source>
        <dbReference type="Proteomes" id="UP000240509"/>
    </source>
</evidence>
<sequence>MPLTVTSLIFVLILGGIILFIASRGLPEPQGPPEDASSKKRKTEEEDTADRETFLPEDKELNALGKIVKALETAVFVLIINPLRKLSKKLRYKKLSTEQLKAGKDTYELDIYMLRNYKYAEESAKLKTVIKPIQAVVRADTYQDLKEVALSEIRLHENRKTEKDVFKKTSDV</sequence>
<dbReference type="RefSeq" id="WP_107583553.1">
    <property type="nucleotide sequence ID" value="NZ_PZJJ01000003.1"/>
</dbReference>
<feature type="region of interest" description="Disordered" evidence="1">
    <location>
        <begin position="28"/>
        <end position="52"/>
    </location>
</feature>
<gene>
    <name evidence="2" type="ORF">C6Y45_03045</name>
</gene>
<accession>A0A2T4U993</accession>
<comment type="caution">
    <text evidence="2">The sequence shown here is derived from an EMBL/GenBank/DDBJ whole genome shotgun (WGS) entry which is preliminary data.</text>
</comment>
<name>A0A2T4U993_9BACI</name>
<evidence type="ECO:0000256" key="1">
    <source>
        <dbReference type="SAM" id="MobiDB-lite"/>
    </source>
</evidence>
<keyword evidence="3" id="KW-1185">Reference proteome</keyword>
<evidence type="ECO:0000313" key="2">
    <source>
        <dbReference type="EMBL" id="PTL39966.1"/>
    </source>
</evidence>
<dbReference type="OrthoDB" id="9996713at2"/>
<dbReference type="AlphaFoldDB" id="A0A2T4U993"/>
<protein>
    <submittedName>
        <fullName evidence="2">Uncharacterized protein</fullName>
    </submittedName>
</protein>
<dbReference type="EMBL" id="PZJJ01000003">
    <property type="protein sequence ID" value="PTL39966.1"/>
    <property type="molecule type" value="Genomic_DNA"/>
</dbReference>
<dbReference type="Proteomes" id="UP000240509">
    <property type="component" value="Unassembled WGS sequence"/>
</dbReference>
<feature type="compositionally biased region" description="Basic and acidic residues" evidence="1">
    <location>
        <begin position="36"/>
        <end position="52"/>
    </location>
</feature>
<proteinExistence type="predicted"/>